<dbReference type="Proteomes" id="UP000503640">
    <property type="component" value="Unassembled WGS sequence"/>
</dbReference>
<proteinExistence type="predicted"/>
<evidence type="ECO:0000313" key="1">
    <source>
        <dbReference type="EMBL" id="GEJ59433.1"/>
    </source>
</evidence>
<evidence type="ECO:0008006" key="3">
    <source>
        <dbReference type="Google" id="ProtNLM"/>
    </source>
</evidence>
<organism evidence="1 2">
    <name type="scientific">Anaeromyxobacter diazotrophicus</name>
    <dbReference type="NCBI Taxonomy" id="2590199"/>
    <lineage>
        <taxon>Bacteria</taxon>
        <taxon>Pseudomonadati</taxon>
        <taxon>Myxococcota</taxon>
        <taxon>Myxococcia</taxon>
        <taxon>Myxococcales</taxon>
        <taxon>Cystobacterineae</taxon>
        <taxon>Anaeromyxobacteraceae</taxon>
        <taxon>Anaeromyxobacter</taxon>
    </lineage>
</organism>
<dbReference type="InterPro" id="IPR036249">
    <property type="entry name" value="Thioredoxin-like_sf"/>
</dbReference>
<comment type="caution">
    <text evidence="1">The sequence shown here is derived from an EMBL/GenBank/DDBJ whole genome shotgun (WGS) entry which is preliminary data.</text>
</comment>
<sequence>MGIYRCAACGAVNRSAAGAGARCERCRAALDTSGAPQHVDAAALVTLIASSPAPVLVDFAAPGARASCLAEVASARAGELVCLRVDTAGEPAATAAYRVRQAPTVVLFARGAEVARFAPTAPEAAGQVSRWVAQATRA</sequence>
<dbReference type="RefSeq" id="WP_176068926.1">
    <property type="nucleotide sequence ID" value="NZ_BJTG01000014.1"/>
</dbReference>
<protein>
    <recommendedName>
        <fullName evidence="3">Thioredoxin</fullName>
    </recommendedName>
</protein>
<dbReference type="EMBL" id="BJTG01000014">
    <property type="protein sequence ID" value="GEJ59433.1"/>
    <property type="molecule type" value="Genomic_DNA"/>
</dbReference>
<dbReference type="CDD" id="cd02947">
    <property type="entry name" value="TRX_family"/>
    <property type="match status" value="1"/>
</dbReference>
<keyword evidence="2" id="KW-1185">Reference proteome</keyword>
<dbReference type="AlphaFoldDB" id="A0A7I9VSK5"/>
<name>A0A7I9VSK5_9BACT</name>
<dbReference type="Gene3D" id="3.40.30.10">
    <property type="entry name" value="Glutaredoxin"/>
    <property type="match status" value="1"/>
</dbReference>
<gene>
    <name evidence="1" type="ORF">AMYX_41740</name>
</gene>
<accession>A0A7I9VSK5</accession>
<evidence type="ECO:0000313" key="2">
    <source>
        <dbReference type="Proteomes" id="UP000503640"/>
    </source>
</evidence>
<dbReference type="SUPFAM" id="SSF52833">
    <property type="entry name" value="Thioredoxin-like"/>
    <property type="match status" value="1"/>
</dbReference>
<reference evidence="2" key="1">
    <citation type="journal article" date="2020" name="Appl. Environ. Microbiol.">
        <title>Diazotrophic Anaeromyxobacter Isolates from Soils.</title>
        <authorList>
            <person name="Masuda Y."/>
            <person name="Yamanaka H."/>
            <person name="Xu Z.X."/>
            <person name="Shiratori Y."/>
            <person name="Aono T."/>
            <person name="Amachi S."/>
            <person name="Senoo K."/>
            <person name="Itoh H."/>
        </authorList>
    </citation>
    <scope>NUCLEOTIDE SEQUENCE [LARGE SCALE GENOMIC DNA]</scope>
    <source>
        <strain evidence="2">R267</strain>
    </source>
</reference>